<dbReference type="RefSeq" id="WP_035841600.1">
    <property type="nucleotide sequence ID" value="NZ_BNAB01000002.1"/>
</dbReference>
<dbReference type="EMBL" id="BNAB01000002">
    <property type="protein sequence ID" value="GHD99358.1"/>
    <property type="molecule type" value="Genomic_DNA"/>
</dbReference>
<reference evidence="15" key="3">
    <citation type="submission" date="2023-06" db="EMBL/GenBank/DDBJ databases">
        <authorList>
            <person name="Sun Q."/>
            <person name="Zhou Y."/>
        </authorList>
    </citation>
    <scope>NUCLEOTIDE SEQUENCE</scope>
    <source>
        <strain evidence="15">CGMCC 1.10859</strain>
    </source>
</reference>
<dbReference type="InterPro" id="IPR020559">
    <property type="entry name" value="PRibGlycinamide_synth_CS"/>
</dbReference>
<dbReference type="SMART" id="SM01210">
    <property type="entry name" value="GARS_C"/>
    <property type="match status" value="1"/>
</dbReference>
<dbReference type="PANTHER" id="PTHR43472">
    <property type="entry name" value="PHOSPHORIBOSYLAMINE--GLYCINE LIGASE"/>
    <property type="match status" value="1"/>
</dbReference>
<evidence type="ECO:0000256" key="9">
    <source>
        <dbReference type="ARBA" id="ARBA00038345"/>
    </source>
</evidence>
<dbReference type="PROSITE" id="PS50975">
    <property type="entry name" value="ATP_GRASP"/>
    <property type="match status" value="1"/>
</dbReference>
<dbReference type="Gene3D" id="3.30.470.20">
    <property type="entry name" value="ATP-grasp fold, B domain"/>
    <property type="match status" value="1"/>
</dbReference>
<dbReference type="SUPFAM" id="SSF51246">
    <property type="entry name" value="Rudiment single hybrid motif"/>
    <property type="match status" value="1"/>
</dbReference>
<dbReference type="FunFam" id="3.30.1490.20:FF:000006">
    <property type="entry name" value="phosphoribosylamine--glycine ligase, chloroplastic-like"/>
    <property type="match status" value="1"/>
</dbReference>
<evidence type="ECO:0000256" key="10">
    <source>
        <dbReference type="ARBA" id="ARBA00042242"/>
    </source>
</evidence>
<comment type="pathway">
    <text evidence="3 12">Purine metabolism; IMP biosynthesis via de novo pathway; N(1)-(5-phospho-D-ribosyl)glycinamide from 5-phospho-alpha-D-ribose 1-diphosphate: step 2/2.</text>
</comment>
<dbReference type="Gene3D" id="3.30.1490.20">
    <property type="entry name" value="ATP-grasp fold, A domain"/>
    <property type="match status" value="1"/>
</dbReference>
<comment type="catalytic activity">
    <reaction evidence="12">
        <text>5-phospho-beta-D-ribosylamine + glycine + ATP = N(1)-(5-phospho-beta-D-ribosyl)glycinamide + ADP + phosphate + H(+)</text>
        <dbReference type="Rhea" id="RHEA:17453"/>
        <dbReference type="ChEBI" id="CHEBI:15378"/>
        <dbReference type="ChEBI" id="CHEBI:30616"/>
        <dbReference type="ChEBI" id="CHEBI:43474"/>
        <dbReference type="ChEBI" id="CHEBI:57305"/>
        <dbReference type="ChEBI" id="CHEBI:58681"/>
        <dbReference type="ChEBI" id="CHEBI:143788"/>
        <dbReference type="ChEBI" id="CHEBI:456216"/>
        <dbReference type="EC" id="6.3.4.13"/>
    </reaction>
</comment>
<evidence type="ECO:0000256" key="4">
    <source>
        <dbReference type="ARBA" id="ARBA00013255"/>
    </source>
</evidence>
<dbReference type="AlphaFoldDB" id="A0AAN4ZY06"/>
<dbReference type="Pfam" id="PF01071">
    <property type="entry name" value="GARS_A"/>
    <property type="match status" value="1"/>
</dbReference>
<comment type="caution">
    <text evidence="15">The sequence shown here is derived from an EMBL/GenBank/DDBJ whole genome shotgun (WGS) entry which is preliminary data.</text>
</comment>
<sequence length="420" mass="43701">MNILILGGGGREHGLAWAVKQNPKCDRLIVAPGNAGIAAIAECADLDILDGASVVTFAEENAVDFVIIGPEAPLAAGVADALRAAGLLCFGPSQAAARLEASKAFTKEICDACGAPTARYARFTKAGPAKAYIRAQGAPIVVKADGLAAGKGVIVAMDEAEALAAVDEMFDGSFGAAGAEVVIEEFMAGEEASFFVLCDGETVLPIGSAQDHKRVGEGDTGPNTGGMGAYSPAPVLTDAIAQQVLERIIRPTVAELARRGTPYQGVLYAGLMIAEGQARLVEYNVRFGDPEAQVLMMRLGAQALDLMLACAREDLAGRQVHWAADHALTVVMAAKGYPGSYEKGSEIRGLGTLPEDSFHMAFHAGTTAADGRILASGGRVLNITARGASLQEAQARAYAMVDGIDWPQGFCRRDIGWRAL</sequence>
<name>A0AAN4ZY06_9RHOB</name>
<accession>A0AAN4ZY06</accession>
<evidence type="ECO:0000256" key="7">
    <source>
        <dbReference type="ARBA" id="ARBA00022755"/>
    </source>
</evidence>
<proteinExistence type="inferred from homology"/>
<dbReference type="NCBIfam" id="TIGR00877">
    <property type="entry name" value="purD"/>
    <property type="match status" value="1"/>
</dbReference>
<evidence type="ECO:0000256" key="12">
    <source>
        <dbReference type="HAMAP-Rule" id="MF_00138"/>
    </source>
</evidence>
<evidence type="ECO:0000256" key="2">
    <source>
        <dbReference type="ARBA" id="ARBA00001946"/>
    </source>
</evidence>
<dbReference type="Gene3D" id="3.40.50.20">
    <property type="match status" value="1"/>
</dbReference>
<dbReference type="SUPFAM" id="SSF52440">
    <property type="entry name" value="PreATP-grasp domain"/>
    <property type="match status" value="1"/>
</dbReference>
<evidence type="ECO:0000313" key="17">
    <source>
        <dbReference type="Proteomes" id="UP000199541"/>
    </source>
</evidence>
<dbReference type="Pfam" id="PF02843">
    <property type="entry name" value="GARS_C"/>
    <property type="match status" value="1"/>
</dbReference>
<dbReference type="Proteomes" id="UP000199541">
    <property type="component" value="Unassembled WGS sequence"/>
</dbReference>
<dbReference type="InterPro" id="IPR020561">
    <property type="entry name" value="PRibGlycinamid_synth_ATP-grasp"/>
</dbReference>
<reference evidence="16 17" key="2">
    <citation type="submission" date="2016-10" db="EMBL/GenBank/DDBJ databases">
        <authorList>
            <person name="Varghese N."/>
            <person name="Submissions S."/>
        </authorList>
    </citation>
    <scope>NUCLEOTIDE SEQUENCE [LARGE SCALE GENOMIC DNA]</scope>
    <source>
        <strain evidence="16 17">DSM 24802</strain>
    </source>
</reference>
<keyword evidence="8 13" id="KW-0067">ATP-binding</keyword>
<dbReference type="SMART" id="SM01209">
    <property type="entry name" value="GARS_A"/>
    <property type="match status" value="1"/>
</dbReference>
<dbReference type="GO" id="GO:0005524">
    <property type="term" value="F:ATP binding"/>
    <property type="evidence" value="ECO:0007669"/>
    <property type="project" value="UniProtKB-UniRule"/>
</dbReference>
<dbReference type="Pfam" id="PF02844">
    <property type="entry name" value="GARS_N"/>
    <property type="match status" value="1"/>
</dbReference>
<dbReference type="GO" id="GO:0009113">
    <property type="term" value="P:purine nucleobase biosynthetic process"/>
    <property type="evidence" value="ECO:0007669"/>
    <property type="project" value="InterPro"/>
</dbReference>
<dbReference type="InterPro" id="IPR016185">
    <property type="entry name" value="PreATP-grasp_dom_sf"/>
</dbReference>
<dbReference type="PROSITE" id="PS00184">
    <property type="entry name" value="GARS"/>
    <property type="match status" value="1"/>
</dbReference>
<evidence type="ECO:0000256" key="6">
    <source>
        <dbReference type="ARBA" id="ARBA00022741"/>
    </source>
</evidence>
<evidence type="ECO:0000256" key="11">
    <source>
        <dbReference type="ARBA" id="ARBA00042864"/>
    </source>
</evidence>
<dbReference type="GO" id="GO:0006189">
    <property type="term" value="P:'de novo' IMP biosynthetic process"/>
    <property type="evidence" value="ECO:0007669"/>
    <property type="project" value="UniProtKB-UniRule"/>
</dbReference>
<evidence type="ECO:0000259" key="14">
    <source>
        <dbReference type="PROSITE" id="PS50975"/>
    </source>
</evidence>
<dbReference type="PANTHER" id="PTHR43472:SF1">
    <property type="entry name" value="PHOSPHORIBOSYLAMINE--GLYCINE LIGASE, CHLOROPLASTIC"/>
    <property type="match status" value="1"/>
</dbReference>
<dbReference type="InterPro" id="IPR020562">
    <property type="entry name" value="PRibGlycinamide_synth_N"/>
</dbReference>
<evidence type="ECO:0000256" key="8">
    <source>
        <dbReference type="ARBA" id="ARBA00022840"/>
    </source>
</evidence>
<reference evidence="15" key="1">
    <citation type="journal article" date="2014" name="Int. J. Syst. Evol. Microbiol.">
        <title>Complete genome sequence of Corynebacterium casei LMG S-19264T (=DSM 44701T), isolated from a smear-ripened cheese.</title>
        <authorList>
            <consortium name="US DOE Joint Genome Institute (JGI-PGF)"/>
            <person name="Walter F."/>
            <person name="Albersmeier A."/>
            <person name="Kalinowski J."/>
            <person name="Ruckert C."/>
        </authorList>
    </citation>
    <scope>NUCLEOTIDE SEQUENCE</scope>
    <source>
        <strain evidence="15">CGMCC 1.10859</strain>
    </source>
</reference>
<feature type="domain" description="ATP-grasp" evidence="14">
    <location>
        <begin position="107"/>
        <end position="312"/>
    </location>
</feature>
<gene>
    <name evidence="15" type="primary">PurD</name>
    <name evidence="12" type="synonym">purD</name>
    <name evidence="15" type="ORF">GCM10008024_06420</name>
    <name evidence="16" type="ORF">SAMN05444006_102234</name>
</gene>
<dbReference type="HAMAP" id="MF_00138">
    <property type="entry name" value="GARS"/>
    <property type="match status" value="1"/>
</dbReference>
<evidence type="ECO:0000256" key="3">
    <source>
        <dbReference type="ARBA" id="ARBA00005174"/>
    </source>
</evidence>
<evidence type="ECO:0000256" key="1">
    <source>
        <dbReference type="ARBA" id="ARBA00001936"/>
    </source>
</evidence>
<dbReference type="InterPro" id="IPR000115">
    <property type="entry name" value="PRibGlycinamide_synth"/>
</dbReference>
<comment type="similarity">
    <text evidence="9 12">Belongs to the GARS family.</text>
</comment>
<dbReference type="Gene3D" id="3.90.600.10">
    <property type="entry name" value="Phosphoribosylglycinamide synthetase, C-terminal domain"/>
    <property type="match status" value="1"/>
</dbReference>
<evidence type="ECO:0000256" key="5">
    <source>
        <dbReference type="ARBA" id="ARBA00022598"/>
    </source>
</evidence>
<keyword evidence="17" id="KW-1185">Reference proteome</keyword>
<evidence type="ECO:0000313" key="18">
    <source>
        <dbReference type="Proteomes" id="UP000634647"/>
    </source>
</evidence>
<evidence type="ECO:0000313" key="15">
    <source>
        <dbReference type="EMBL" id="GHD99358.1"/>
    </source>
</evidence>
<dbReference type="Proteomes" id="UP000634647">
    <property type="component" value="Unassembled WGS sequence"/>
</dbReference>
<dbReference type="InterPro" id="IPR020560">
    <property type="entry name" value="PRibGlycinamide_synth_C-dom"/>
</dbReference>
<keyword evidence="5 12" id="KW-0436">Ligase</keyword>
<comment type="cofactor">
    <cofactor evidence="1">
        <name>Mn(2+)</name>
        <dbReference type="ChEBI" id="CHEBI:29035"/>
    </cofactor>
</comment>
<dbReference type="InterPro" id="IPR011054">
    <property type="entry name" value="Rudment_hybrid_motif"/>
</dbReference>
<comment type="cofactor">
    <cofactor evidence="2">
        <name>Mg(2+)</name>
        <dbReference type="ChEBI" id="CHEBI:18420"/>
    </cofactor>
</comment>
<dbReference type="GO" id="GO:0004637">
    <property type="term" value="F:phosphoribosylamine-glycine ligase activity"/>
    <property type="evidence" value="ECO:0007669"/>
    <property type="project" value="UniProtKB-UniRule"/>
</dbReference>
<dbReference type="InterPro" id="IPR011761">
    <property type="entry name" value="ATP-grasp"/>
</dbReference>
<organism evidence="15 18">
    <name type="scientific">Allgaiera indica</name>
    <dbReference type="NCBI Taxonomy" id="765699"/>
    <lineage>
        <taxon>Bacteria</taxon>
        <taxon>Pseudomonadati</taxon>
        <taxon>Pseudomonadota</taxon>
        <taxon>Alphaproteobacteria</taxon>
        <taxon>Rhodobacterales</taxon>
        <taxon>Paracoccaceae</taxon>
        <taxon>Allgaiera</taxon>
    </lineage>
</organism>
<dbReference type="FunFam" id="3.90.600.10:FF:000001">
    <property type="entry name" value="Trifunctional purine biosynthetic protein adenosine-3"/>
    <property type="match status" value="1"/>
</dbReference>
<protein>
    <recommendedName>
        <fullName evidence="4 12">Phosphoribosylamine--glycine ligase</fullName>
        <ecNumber evidence="4 12">6.3.4.13</ecNumber>
    </recommendedName>
    <alternativeName>
        <fullName evidence="12">GARS</fullName>
    </alternativeName>
    <alternativeName>
        <fullName evidence="10 12">Glycinamide ribonucleotide synthetase</fullName>
    </alternativeName>
    <alternativeName>
        <fullName evidence="11 12">Phosphoribosylglycinamide synthetase</fullName>
    </alternativeName>
</protein>
<dbReference type="InterPro" id="IPR037123">
    <property type="entry name" value="PRibGlycinamide_synth_C_sf"/>
</dbReference>
<evidence type="ECO:0000256" key="13">
    <source>
        <dbReference type="PROSITE-ProRule" id="PRU00409"/>
    </source>
</evidence>
<dbReference type="GO" id="GO:0046872">
    <property type="term" value="F:metal ion binding"/>
    <property type="evidence" value="ECO:0007669"/>
    <property type="project" value="InterPro"/>
</dbReference>
<keyword evidence="6 13" id="KW-0547">Nucleotide-binding</keyword>
<dbReference type="EC" id="6.3.4.13" evidence="4 12"/>
<dbReference type="InterPro" id="IPR013815">
    <property type="entry name" value="ATP_grasp_subdomain_1"/>
</dbReference>
<dbReference type="SUPFAM" id="SSF56059">
    <property type="entry name" value="Glutathione synthetase ATP-binding domain-like"/>
    <property type="match status" value="1"/>
</dbReference>
<keyword evidence="7 12" id="KW-0658">Purine biosynthesis</keyword>
<evidence type="ECO:0000313" key="16">
    <source>
        <dbReference type="EMBL" id="SDW28220.1"/>
    </source>
</evidence>
<dbReference type="EMBL" id="FNOB01000002">
    <property type="protein sequence ID" value="SDW28220.1"/>
    <property type="molecule type" value="Genomic_DNA"/>
</dbReference>